<sequence>MLFSQALEMLRAWEHGKSLLSPMLSSSSVLFLSMRKSPAVYGFICGAIALRLMPTLTCTLIIPLAIIMRCAPSVKEGEEDAEERRAKKVELLSSTNRKPEELAEEEVEDQTFVENEERDASKLEEELQLLMRLVHRDFIATWFRTYISTDPDFLEHAKRLISVFVHRISKRLSAMNTCQWLFFIEYSLAVLREHIRCHGMSMLRMCENRSSDGEIKKEFEGPKFCADTLLEEYKKCVTYPFSQELHPGADHIENEMKMWRNVLHHVLNTFLPGQEEYVSEIQRGAFAIIREILTTKCLPLLTRALSDPDFINGILIAICKGSESSQQHEEIVRKDGEEHVGHGEAKGDEEEDDYDVNCAPSNSGRDLRSQESLDCLADSLDKEEEEEEEGGLLQRLPKIPRRSASEEPKGRQALAEVTRAEMNNARVVTAGEGKQEAAAASLQWSRTEKFASYTILVRYEDARSTRVSRRFMDFSKLHKMLEDSHRGMRVRLPERQTELQRYLDKILMEEELAKSEILAAFLAGPHKDGIDHFAHMVENRKKKGKWRSFAPQLTRGSKESSEQQNEAQARPADTKKVLQDEDEVLEVEVVLEEVGEVVWEEEVQQEERQANAEQGEDEHATEHTEEDGNQTSPHQAVKMEEQEEHQEQEEQTKETHVASSPDPEPHQPAERKHAMEEERAKGGRSRTRKAKHRRGRSMERMSDLRTGTLALAFFDVLDELLALSQAGWLRKHARILLRRLLNLTSYDLSVESKLLELVEKACQEETMVALFRRIRMAFWPEGESFSLSPPRTQQQREERARDCEQALKLLFTRPPLPMLLGRSGCDRAAMRVFQMLQTGTLNRHVVLVLLDAVFCSIFPEVRSSSSSSSYNLDGPKASCPFLPSRGQEGREQALEQALLQAMAQVEDLTAQLQSLNIDPLPLQMNSDASQSAA</sequence>
<reference evidence="7" key="3">
    <citation type="submission" date="2015-06" db="UniProtKB">
        <authorList>
            <consortium name="EnsemblProtists"/>
        </authorList>
    </citation>
    <scope>IDENTIFICATION</scope>
</reference>
<evidence type="ECO:0000259" key="5">
    <source>
        <dbReference type="PROSITE" id="PS51207"/>
    </source>
</evidence>
<keyword evidence="2" id="KW-0175">Coiled coil</keyword>
<comment type="similarity">
    <text evidence="1">Belongs to the sorting nexin family.</text>
</comment>
<dbReference type="Pfam" id="PF08628">
    <property type="entry name" value="Nexin_C"/>
    <property type="match status" value="1"/>
</dbReference>
<dbReference type="SUPFAM" id="SSF64268">
    <property type="entry name" value="PX domain"/>
    <property type="match status" value="1"/>
</dbReference>
<feature type="domain" description="PX" evidence="4">
    <location>
        <begin position="431"/>
        <end position="529"/>
    </location>
</feature>
<feature type="compositionally biased region" description="Acidic residues" evidence="3">
    <location>
        <begin position="381"/>
        <end position="390"/>
    </location>
</feature>
<evidence type="ECO:0008006" key="9">
    <source>
        <dbReference type="Google" id="ProtNLM"/>
    </source>
</evidence>
<dbReference type="CDD" id="cd06093">
    <property type="entry name" value="PX_domain"/>
    <property type="match status" value="1"/>
</dbReference>
<reference evidence="8" key="2">
    <citation type="submission" date="2012-11" db="EMBL/GenBank/DDBJ databases">
        <authorList>
            <person name="Kuo A."/>
            <person name="Curtis B.A."/>
            <person name="Tanifuji G."/>
            <person name="Burki F."/>
            <person name="Gruber A."/>
            <person name="Irimia M."/>
            <person name="Maruyama S."/>
            <person name="Arias M.C."/>
            <person name="Ball S.G."/>
            <person name="Gile G.H."/>
            <person name="Hirakawa Y."/>
            <person name="Hopkins J.F."/>
            <person name="Rensing S.A."/>
            <person name="Schmutz J."/>
            <person name="Symeonidi A."/>
            <person name="Elias M."/>
            <person name="Eveleigh R.J."/>
            <person name="Herman E.K."/>
            <person name="Klute M.J."/>
            <person name="Nakayama T."/>
            <person name="Obornik M."/>
            <person name="Reyes-Prieto A."/>
            <person name="Armbrust E.V."/>
            <person name="Aves S.J."/>
            <person name="Beiko R.G."/>
            <person name="Coutinho P."/>
            <person name="Dacks J.B."/>
            <person name="Durnford D.G."/>
            <person name="Fast N.M."/>
            <person name="Green B.R."/>
            <person name="Grisdale C."/>
            <person name="Hempe F."/>
            <person name="Henrissat B."/>
            <person name="Hoppner M.P."/>
            <person name="Ishida K.-I."/>
            <person name="Kim E."/>
            <person name="Koreny L."/>
            <person name="Kroth P.G."/>
            <person name="Liu Y."/>
            <person name="Malik S.-B."/>
            <person name="Maier U.G."/>
            <person name="McRose D."/>
            <person name="Mock T."/>
            <person name="Neilson J.A."/>
            <person name="Onodera N.T."/>
            <person name="Poole A.M."/>
            <person name="Pritham E.J."/>
            <person name="Richards T.A."/>
            <person name="Rocap G."/>
            <person name="Roy S.W."/>
            <person name="Sarai C."/>
            <person name="Schaack S."/>
            <person name="Shirato S."/>
            <person name="Slamovits C.H."/>
            <person name="Spencer D.F."/>
            <person name="Suzuki S."/>
            <person name="Worden A.Z."/>
            <person name="Zauner S."/>
            <person name="Barry K."/>
            <person name="Bell C."/>
            <person name="Bharti A.K."/>
            <person name="Crow J.A."/>
            <person name="Grimwood J."/>
            <person name="Kramer R."/>
            <person name="Lindquist E."/>
            <person name="Lucas S."/>
            <person name="Salamov A."/>
            <person name="McFadden G.I."/>
            <person name="Lane C.E."/>
            <person name="Keeling P.J."/>
            <person name="Gray M.W."/>
            <person name="Grigoriev I.V."/>
            <person name="Archibald J.M."/>
        </authorList>
    </citation>
    <scope>NUCLEOTIDE SEQUENCE</scope>
    <source>
        <strain evidence="8">CCMP2712</strain>
    </source>
</reference>
<evidence type="ECO:0000313" key="7">
    <source>
        <dbReference type="EnsemblProtists" id="EKX43643"/>
    </source>
</evidence>
<dbReference type="PROSITE" id="PS50195">
    <property type="entry name" value="PX"/>
    <property type="match status" value="1"/>
</dbReference>
<feature type="region of interest" description="Disordered" evidence="3">
    <location>
        <begin position="327"/>
        <end position="411"/>
    </location>
</feature>
<gene>
    <name evidence="6" type="ORF">GUITHDRAFT_140393</name>
</gene>
<evidence type="ECO:0000256" key="1">
    <source>
        <dbReference type="ARBA" id="ARBA00010883"/>
    </source>
</evidence>
<dbReference type="EnsemblProtists" id="EKX43643">
    <property type="protein sequence ID" value="EKX43643"/>
    <property type="gene ID" value="GUITHDRAFT_140393"/>
</dbReference>
<dbReference type="GO" id="GO:0035091">
    <property type="term" value="F:phosphatidylinositol binding"/>
    <property type="evidence" value="ECO:0007669"/>
    <property type="project" value="InterPro"/>
</dbReference>
<feature type="compositionally biased region" description="Basic and acidic residues" evidence="3">
    <location>
        <begin position="663"/>
        <end position="681"/>
    </location>
</feature>
<feature type="region of interest" description="Disordered" evidence="3">
    <location>
        <begin position="541"/>
        <end position="579"/>
    </location>
</feature>
<dbReference type="InterPro" id="IPR001683">
    <property type="entry name" value="PX_dom"/>
</dbReference>
<evidence type="ECO:0000259" key="4">
    <source>
        <dbReference type="PROSITE" id="PS50195"/>
    </source>
</evidence>
<dbReference type="InterPro" id="IPR003114">
    <property type="entry name" value="Phox_assoc"/>
</dbReference>
<dbReference type="RefSeq" id="XP_005830623.1">
    <property type="nucleotide sequence ID" value="XM_005830566.1"/>
</dbReference>
<dbReference type="PANTHER" id="PTHR22775">
    <property type="entry name" value="SORTING NEXIN"/>
    <property type="match status" value="1"/>
</dbReference>
<dbReference type="InterPro" id="IPR036871">
    <property type="entry name" value="PX_dom_sf"/>
</dbReference>
<dbReference type="PROSITE" id="PS51207">
    <property type="entry name" value="PXA"/>
    <property type="match status" value="1"/>
</dbReference>
<protein>
    <recommendedName>
        <fullName evidence="9">PX domain-containing protein</fullName>
    </recommendedName>
</protein>
<dbReference type="SMART" id="SM00313">
    <property type="entry name" value="PXA"/>
    <property type="match status" value="1"/>
</dbReference>
<feature type="compositionally biased region" description="Basic and acidic residues" evidence="3">
    <location>
        <begin position="327"/>
        <end position="346"/>
    </location>
</feature>
<dbReference type="HOGENOM" id="CLU_313868_0_0_1"/>
<dbReference type="OrthoDB" id="5582218at2759"/>
<accession>L1J534</accession>
<evidence type="ECO:0000313" key="6">
    <source>
        <dbReference type="EMBL" id="EKX43643.1"/>
    </source>
</evidence>
<dbReference type="PANTHER" id="PTHR22775:SF3">
    <property type="entry name" value="SORTING NEXIN-13"/>
    <property type="match status" value="1"/>
</dbReference>
<feature type="domain" description="PXA" evidence="5">
    <location>
        <begin position="120"/>
        <end position="323"/>
    </location>
</feature>
<feature type="coiled-coil region" evidence="2">
    <location>
        <begin position="891"/>
        <end position="918"/>
    </location>
</feature>
<dbReference type="eggNOG" id="KOG2101">
    <property type="taxonomic scope" value="Eukaryota"/>
</dbReference>
<feature type="compositionally biased region" description="Basic residues" evidence="3">
    <location>
        <begin position="682"/>
        <end position="695"/>
    </location>
</feature>
<reference evidence="6 8" key="1">
    <citation type="journal article" date="2012" name="Nature">
        <title>Algal genomes reveal evolutionary mosaicism and the fate of nucleomorphs.</title>
        <authorList>
            <consortium name="DOE Joint Genome Institute"/>
            <person name="Curtis B.A."/>
            <person name="Tanifuji G."/>
            <person name="Burki F."/>
            <person name="Gruber A."/>
            <person name="Irimia M."/>
            <person name="Maruyama S."/>
            <person name="Arias M.C."/>
            <person name="Ball S.G."/>
            <person name="Gile G.H."/>
            <person name="Hirakawa Y."/>
            <person name="Hopkins J.F."/>
            <person name="Kuo A."/>
            <person name="Rensing S.A."/>
            <person name="Schmutz J."/>
            <person name="Symeonidi A."/>
            <person name="Elias M."/>
            <person name="Eveleigh R.J."/>
            <person name="Herman E.K."/>
            <person name="Klute M.J."/>
            <person name="Nakayama T."/>
            <person name="Obornik M."/>
            <person name="Reyes-Prieto A."/>
            <person name="Armbrust E.V."/>
            <person name="Aves S.J."/>
            <person name="Beiko R.G."/>
            <person name="Coutinho P."/>
            <person name="Dacks J.B."/>
            <person name="Durnford D.G."/>
            <person name="Fast N.M."/>
            <person name="Green B.R."/>
            <person name="Grisdale C.J."/>
            <person name="Hempel F."/>
            <person name="Henrissat B."/>
            <person name="Hoppner M.P."/>
            <person name="Ishida K."/>
            <person name="Kim E."/>
            <person name="Koreny L."/>
            <person name="Kroth P.G."/>
            <person name="Liu Y."/>
            <person name="Malik S.B."/>
            <person name="Maier U.G."/>
            <person name="McRose D."/>
            <person name="Mock T."/>
            <person name="Neilson J.A."/>
            <person name="Onodera N.T."/>
            <person name="Poole A.M."/>
            <person name="Pritham E.J."/>
            <person name="Richards T.A."/>
            <person name="Rocap G."/>
            <person name="Roy S.W."/>
            <person name="Sarai C."/>
            <person name="Schaack S."/>
            <person name="Shirato S."/>
            <person name="Slamovits C.H."/>
            <person name="Spencer D.F."/>
            <person name="Suzuki S."/>
            <person name="Worden A.Z."/>
            <person name="Zauner S."/>
            <person name="Barry K."/>
            <person name="Bell C."/>
            <person name="Bharti A.K."/>
            <person name="Crow J.A."/>
            <person name="Grimwood J."/>
            <person name="Kramer R."/>
            <person name="Lindquist E."/>
            <person name="Lucas S."/>
            <person name="Salamov A."/>
            <person name="McFadden G.I."/>
            <person name="Lane C.E."/>
            <person name="Keeling P.J."/>
            <person name="Gray M.W."/>
            <person name="Grigoriev I.V."/>
            <person name="Archibald J.M."/>
        </authorList>
    </citation>
    <scope>NUCLEOTIDE SEQUENCE</scope>
    <source>
        <strain evidence="6 8">CCMP2712</strain>
    </source>
</reference>
<dbReference type="GeneID" id="17300346"/>
<evidence type="ECO:0000256" key="2">
    <source>
        <dbReference type="SAM" id="Coils"/>
    </source>
</evidence>
<dbReference type="EMBL" id="JH993009">
    <property type="protein sequence ID" value="EKX43643.1"/>
    <property type="molecule type" value="Genomic_DNA"/>
</dbReference>
<dbReference type="Pfam" id="PF02194">
    <property type="entry name" value="PXA"/>
    <property type="match status" value="1"/>
</dbReference>
<dbReference type="PaxDb" id="55529-EKX43643"/>
<keyword evidence="8" id="KW-1185">Reference proteome</keyword>
<proteinExistence type="inferred from homology"/>
<dbReference type="AlphaFoldDB" id="L1J534"/>
<evidence type="ECO:0000313" key="8">
    <source>
        <dbReference type="Proteomes" id="UP000011087"/>
    </source>
</evidence>
<feature type="region of interest" description="Disordered" evidence="3">
    <location>
        <begin position="598"/>
        <end position="700"/>
    </location>
</feature>
<name>L1J534_GUITC</name>
<dbReference type="Gene3D" id="3.30.1520.10">
    <property type="entry name" value="Phox-like domain"/>
    <property type="match status" value="1"/>
</dbReference>
<dbReference type="Proteomes" id="UP000011087">
    <property type="component" value="Unassembled WGS sequence"/>
</dbReference>
<dbReference type="InterPro" id="IPR013937">
    <property type="entry name" value="Sorting_nexin_C"/>
</dbReference>
<organism evidence="6">
    <name type="scientific">Guillardia theta (strain CCMP2712)</name>
    <name type="common">Cryptophyte</name>
    <dbReference type="NCBI Taxonomy" id="905079"/>
    <lineage>
        <taxon>Eukaryota</taxon>
        <taxon>Cryptophyceae</taxon>
        <taxon>Pyrenomonadales</taxon>
        <taxon>Geminigeraceae</taxon>
        <taxon>Guillardia</taxon>
    </lineage>
</organism>
<evidence type="ECO:0000256" key="3">
    <source>
        <dbReference type="SAM" id="MobiDB-lite"/>
    </source>
</evidence>
<dbReference type="KEGG" id="gtt:GUITHDRAFT_140393"/>